<feature type="transmembrane region" description="Helical" evidence="6">
    <location>
        <begin position="296"/>
        <end position="314"/>
    </location>
</feature>
<feature type="transmembrane region" description="Helical" evidence="6">
    <location>
        <begin position="212"/>
        <end position="233"/>
    </location>
</feature>
<dbReference type="PANTHER" id="PTHR21716:SF61">
    <property type="entry name" value="BLR8064 PROTEIN"/>
    <property type="match status" value="1"/>
</dbReference>
<accession>A0A0W0V9K5</accession>
<feature type="transmembrane region" description="Helical" evidence="6">
    <location>
        <begin position="320"/>
        <end position="339"/>
    </location>
</feature>
<dbReference type="PANTHER" id="PTHR21716">
    <property type="entry name" value="TRANSMEMBRANE PROTEIN"/>
    <property type="match status" value="1"/>
</dbReference>
<dbReference type="OrthoDB" id="106838at2"/>
<comment type="similarity">
    <text evidence="2">Belongs to the autoinducer-2 exporter (AI-2E) (TC 2.A.86) family.</text>
</comment>
<feature type="transmembrane region" description="Helical" evidence="6">
    <location>
        <begin position="59"/>
        <end position="84"/>
    </location>
</feature>
<comment type="caution">
    <text evidence="7">The sequence shown here is derived from an EMBL/GenBank/DDBJ whole genome shotgun (WGS) entry which is preliminary data.</text>
</comment>
<dbReference type="GO" id="GO:0016020">
    <property type="term" value="C:membrane"/>
    <property type="evidence" value="ECO:0007669"/>
    <property type="project" value="UniProtKB-SubCell"/>
</dbReference>
<feature type="transmembrane region" description="Helical" evidence="6">
    <location>
        <begin position="31"/>
        <end position="47"/>
    </location>
</feature>
<evidence type="ECO:0000256" key="4">
    <source>
        <dbReference type="ARBA" id="ARBA00022989"/>
    </source>
</evidence>
<protein>
    <submittedName>
        <fullName evidence="7">Transmembrane permease</fullName>
    </submittedName>
</protein>
<keyword evidence="5 6" id="KW-0472">Membrane</keyword>
<reference evidence="7 8" key="1">
    <citation type="submission" date="2015-11" db="EMBL/GenBank/DDBJ databases">
        <title>Genomic analysis of 38 Legionella species identifies large and diverse effector repertoires.</title>
        <authorList>
            <person name="Burstein D."/>
            <person name="Amaro F."/>
            <person name="Zusman T."/>
            <person name="Lifshitz Z."/>
            <person name="Cohen O."/>
            <person name="Gilbert J.A."/>
            <person name="Pupko T."/>
            <person name="Shuman H.A."/>
            <person name="Segal G."/>
        </authorList>
    </citation>
    <scope>NUCLEOTIDE SEQUENCE [LARGE SCALE GENOMIC DNA]</scope>
    <source>
        <strain evidence="7 8">BL-540</strain>
    </source>
</reference>
<gene>
    <name evidence="7" type="ORF">Ljor_0863</name>
</gene>
<name>A0A0W0V9K5_9GAMM</name>
<sequence length="353" mass="39313">MNDNHKELISIGLTITIVALTIFIVHRFIPSMVWASIIGIATYPLYLRWRTWFGHRHNLASFCFTFILTLLFLLPLSWLIGILVKELQLFINYLQVVNRVGGQAPSFLQQFPMIGNDLVNYWNSNIGNPGNVRHLLSNLHISLTPASYYIKQVGVNLAHRGFQLGFTLLTLFFFYRDGDKLIQQINHIGEFCLGKRWFRYADRLPSALRATVNGTIVVGLGVGILMGICYFLVGFPAPTLTGFITAFAAMIPFVVPIVFVIVALILISTGSMISAIFVIVWGTFVMFVADHFIKPVLIGGAIKLPFLAVLFGILGGVETLGLLGLFVGPIIMVLFVTLWQEPQGAVKPMPNKQ</sequence>
<dbReference type="PATRIC" id="fig|456.5.peg.917"/>
<keyword evidence="8" id="KW-1185">Reference proteome</keyword>
<feature type="transmembrane region" description="Helical" evidence="6">
    <location>
        <begin position="272"/>
        <end position="289"/>
    </location>
</feature>
<dbReference type="STRING" id="456.Ljor_0863"/>
<evidence type="ECO:0000256" key="3">
    <source>
        <dbReference type="ARBA" id="ARBA00022692"/>
    </source>
</evidence>
<dbReference type="Pfam" id="PF01594">
    <property type="entry name" value="AI-2E_transport"/>
    <property type="match status" value="1"/>
</dbReference>
<dbReference type="EMBL" id="LNYJ01000011">
    <property type="protein sequence ID" value="KTD16557.1"/>
    <property type="molecule type" value="Genomic_DNA"/>
</dbReference>
<keyword evidence="4 6" id="KW-1133">Transmembrane helix</keyword>
<organism evidence="7 8">
    <name type="scientific">Legionella jordanis</name>
    <dbReference type="NCBI Taxonomy" id="456"/>
    <lineage>
        <taxon>Bacteria</taxon>
        <taxon>Pseudomonadati</taxon>
        <taxon>Pseudomonadota</taxon>
        <taxon>Gammaproteobacteria</taxon>
        <taxon>Legionellales</taxon>
        <taxon>Legionellaceae</taxon>
        <taxon>Legionella</taxon>
    </lineage>
</organism>
<proteinExistence type="inferred from homology"/>
<dbReference type="RefSeq" id="WP_058470399.1">
    <property type="nucleotide sequence ID" value="NZ_CAAAIC010000002.1"/>
</dbReference>
<evidence type="ECO:0000256" key="2">
    <source>
        <dbReference type="ARBA" id="ARBA00009773"/>
    </source>
</evidence>
<evidence type="ECO:0000256" key="5">
    <source>
        <dbReference type="ARBA" id="ARBA00023136"/>
    </source>
</evidence>
<evidence type="ECO:0000256" key="1">
    <source>
        <dbReference type="ARBA" id="ARBA00004141"/>
    </source>
</evidence>
<dbReference type="InterPro" id="IPR002549">
    <property type="entry name" value="AI-2E-like"/>
</dbReference>
<keyword evidence="3 6" id="KW-0812">Transmembrane</keyword>
<feature type="transmembrane region" description="Helical" evidence="6">
    <location>
        <begin position="240"/>
        <end position="266"/>
    </location>
</feature>
<evidence type="ECO:0000313" key="7">
    <source>
        <dbReference type="EMBL" id="KTD16557.1"/>
    </source>
</evidence>
<feature type="transmembrane region" description="Helical" evidence="6">
    <location>
        <begin position="7"/>
        <end position="25"/>
    </location>
</feature>
<comment type="subcellular location">
    <subcellularLocation>
        <location evidence="1">Membrane</location>
        <topology evidence="1">Multi-pass membrane protein</topology>
    </subcellularLocation>
</comment>
<dbReference type="AlphaFoldDB" id="A0A0W0V9K5"/>
<evidence type="ECO:0000313" key="8">
    <source>
        <dbReference type="Proteomes" id="UP000055035"/>
    </source>
</evidence>
<dbReference type="Proteomes" id="UP000055035">
    <property type="component" value="Unassembled WGS sequence"/>
</dbReference>
<evidence type="ECO:0000256" key="6">
    <source>
        <dbReference type="SAM" id="Phobius"/>
    </source>
</evidence>